<feature type="transmembrane region" description="Helical" evidence="4">
    <location>
        <begin position="464"/>
        <end position="486"/>
    </location>
</feature>
<proteinExistence type="inferred from homology"/>
<keyword evidence="4" id="KW-0812">Transmembrane</keyword>
<feature type="domain" description="Major facilitator superfamily (MFS) profile" evidence="5">
    <location>
        <begin position="58"/>
        <end position="500"/>
    </location>
</feature>
<dbReference type="EMBL" id="FO082049">
    <property type="protein sequence ID" value="CCE83112.1"/>
    <property type="molecule type" value="Genomic_DNA"/>
</dbReference>
<sequence>MTRAVETIELRSNARSENDKDQENHTDFHTRHSENYRVALKQEDSDQDVNLEDFNKWKACGVVVGSFLGLTSNFGVINSVGVVQTYISEHQLSHVEASTISWIFSVYLYLSFSVGLIAGPIFVMKGTLPTLISGTVLVVGGFMGAADSKEVWQFVLCFLLIGMGHGLNITPLVCVVSQYWPQRYLGRASSCATLGGSIGGIVWPLLLRSLYPKIGFAWGTRTLAFMCLFCMIMSIVLARERYRKNLFSFNEFEGNDKVTSKRKLIRKAGKSILTFSALKDAKYTLLICGVFFGELSLVLITTYYASYARVQGMSESSSYLLLTIFNAAGIVGRYVPGHMADIWGPFNIMILMLTLSVISILVVWLPFGKYKGVLYAFSVLIGTFSASIYSLMPLSLTYMPVYIEQKIPNNFPEDPFNDNFTTERTVKVPIEFGQKYGLLYFFVSIGNLIGIPIASAVIGNGSQYNYSMFVVLTGCFMSLSVVFWCASRFCLADRKLFVKV</sequence>
<dbReference type="GO" id="GO:0016020">
    <property type="term" value="C:membrane"/>
    <property type="evidence" value="ECO:0007669"/>
    <property type="project" value="UniProtKB-SubCell"/>
</dbReference>
<feature type="transmembrane region" description="Helical" evidence="4">
    <location>
        <begin position="218"/>
        <end position="238"/>
    </location>
</feature>
<keyword evidence="8" id="KW-1185">Reference proteome</keyword>
<feature type="transmembrane region" description="Helical" evidence="4">
    <location>
        <begin position="99"/>
        <end position="119"/>
    </location>
</feature>
<feature type="transmembrane region" description="Helical" evidence="4">
    <location>
        <begin position="373"/>
        <end position="392"/>
    </location>
</feature>
<dbReference type="OMA" id="GHESTGW"/>
<dbReference type="PANTHER" id="PTHR11360">
    <property type="entry name" value="MONOCARBOXYLATE TRANSPORTER"/>
    <property type="match status" value="1"/>
</dbReference>
<dbReference type="Proteomes" id="UP000005222">
    <property type="component" value="Chromosome K"/>
</dbReference>
<dbReference type="eggNOG" id="KOG2504">
    <property type="taxonomic scope" value="Eukaryota"/>
</dbReference>
<name>G8Y6B3_PICSO</name>
<dbReference type="InterPro" id="IPR020846">
    <property type="entry name" value="MFS_dom"/>
</dbReference>
<evidence type="ECO:0000256" key="4">
    <source>
        <dbReference type="SAM" id="Phobius"/>
    </source>
</evidence>
<accession>G8Y6B3</accession>
<dbReference type="Pfam" id="PF07690">
    <property type="entry name" value="MFS_1"/>
    <property type="match status" value="1"/>
</dbReference>
<dbReference type="Proteomes" id="UP000005222">
    <property type="component" value="Chromosome L"/>
</dbReference>
<evidence type="ECO:0000256" key="3">
    <source>
        <dbReference type="SAM" id="MobiDB-lite"/>
    </source>
</evidence>
<evidence type="ECO:0000313" key="8">
    <source>
        <dbReference type="Proteomes" id="UP000005222"/>
    </source>
</evidence>
<evidence type="ECO:0000313" key="6">
    <source>
        <dbReference type="EMBL" id="CCE83112.1"/>
    </source>
</evidence>
<feature type="transmembrane region" description="Helical" evidence="4">
    <location>
        <begin position="151"/>
        <end position="176"/>
    </location>
</feature>
<dbReference type="AlphaFoldDB" id="G8Y6B3"/>
<feature type="transmembrane region" description="Helical" evidence="4">
    <location>
        <begin position="437"/>
        <end position="458"/>
    </location>
</feature>
<dbReference type="InterPro" id="IPR036259">
    <property type="entry name" value="MFS_trans_sf"/>
</dbReference>
<feature type="region of interest" description="Disordered" evidence="3">
    <location>
        <begin position="1"/>
        <end position="28"/>
    </location>
</feature>
<keyword evidence="4" id="KW-0472">Membrane</keyword>
<reference evidence="7" key="1">
    <citation type="submission" date="2011-10" db="EMBL/GenBank/DDBJ databases">
        <authorList>
            <person name="Genoscope - CEA"/>
        </authorList>
    </citation>
    <scope>NUCLEOTIDE SEQUENCE</scope>
</reference>
<evidence type="ECO:0000259" key="5">
    <source>
        <dbReference type="PROSITE" id="PS50850"/>
    </source>
</evidence>
<organism evidence="7 8">
    <name type="scientific">Pichia sorbitophila (strain ATCC MYA-4447 / BCRC 22081 / CBS 7064 / NBRC 10061 / NRRL Y-12695)</name>
    <name type="common">Hybrid yeast</name>
    <dbReference type="NCBI Taxonomy" id="559304"/>
    <lineage>
        <taxon>Eukaryota</taxon>
        <taxon>Fungi</taxon>
        <taxon>Dikarya</taxon>
        <taxon>Ascomycota</taxon>
        <taxon>Saccharomycotina</taxon>
        <taxon>Pichiomycetes</taxon>
        <taxon>Debaryomycetaceae</taxon>
        <taxon>Millerozyma</taxon>
    </lineage>
</organism>
<dbReference type="InterPro" id="IPR011701">
    <property type="entry name" value="MFS"/>
</dbReference>
<feature type="transmembrane region" description="Helical" evidence="4">
    <location>
        <begin position="317"/>
        <end position="336"/>
    </location>
</feature>
<keyword evidence="4" id="KW-1133">Transmembrane helix</keyword>
<dbReference type="Gene3D" id="1.20.1250.20">
    <property type="entry name" value="MFS general substrate transporter like domains"/>
    <property type="match status" value="2"/>
</dbReference>
<dbReference type="GO" id="GO:0032218">
    <property type="term" value="P:riboflavin transport"/>
    <property type="evidence" value="ECO:0007669"/>
    <property type="project" value="TreeGrafter"/>
</dbReference>
<protein>
    <submittedName>
        <fullName evidence="7">Piso0_003684 protein</fullName>
    </submittedName>
</protein>
<dbReference type="GO" id="GO:0022857">
    <property type="term" value="F:transmembrane transporter activity"/>
    <property type="evidence" value="ECO:0007669"/>
    <property type="project" value="InterPro"/>
</dbReference>
<reference evidence="8" key="2">
    <citation type="journal article" date="2012" name="G3 (Bethesda)">
        <title>Pichia sorbitophila, an interspecies yeast hybrid reveals early steps of genome resolution following polyploidization.</title>
        <authorList>
            <person name="Leh Louis V."/>
            <person name="Despons L."/>
            <person name="Friedrich A."/>
            <person name="Martin T."/>
            <person name="Durrens P."/>
            <person name="Casaregola S."/>
            <person name="Neuveglise C."/>
            <person name="Fairhead C."/>
            <person name="Marck C."/>
            <person name="Cruz J.A."/>
            <person name="Straub M.L."/>
            <person name="Kugler V."/>
            <person name="Sacerdot C."/>
            <person name="Uzunov Z."/>
            <person name="Thierry A."/>
            <person name="Weiss S."/>
            <person name="Bleykasten C."/>
            <person name="De Montigny J."/>
            <person name="Jacques N."/>
            <person name="Jung P."/>
            <person name="Lemaire M."/>
            <person name="Mallet S."/>
            <person name="Morel G."/>
            <person name="Richard G.F."/>
            <person name="Sarkar A."/>
            <person name="Savel G."/>
            <person name="Schacherer J."/>
            <person name="Seret M.L."/>
            <person name="Talla E."/>
            <person name="Samson G."/>
            <person name="Jubin C."/>
            <person name="Poulain J."/>
            <person name="Vacherie B."/>
            <person name="Barbe V."/>
            <person name="Pelletier E."/>
            <person name="Sherman D.J."/>
            <person name="Westhof E."/>
            <person name="Weissenbach J."/>
            <person name="Baret P.V."/>
            <person name="Wincker P."/>
            <person name="Gaillardin C."/>
            <person name="Dujon B."/>
            <person name="Souciet J.L."/>
        </authorList>
    </citation>
    <scope>NUCLEOTIDE SEQUENCE [LARGE SCALE GENOMIC DNA]</scope>
    <source>
        <strain evidence="8">ATCC MYA-4447 / BCRC 22081 / CBS 7064 / NBRC 10061 / NRRL Y-12695</strain>
    </source>
</reference>
<feature type="transmembrane region" description="Helical" evidence="4">
    <location>
        <begin position="62"/>
        <end position="87"/>
    </location>
</feature>
<evidence type="ECO:0000256" key="1">
    <source>
        <dbReference type="ARBA" id="ARBA00004141"/>
    </source>
</evidence>
<dbReference type="InParanoid" id="G8Y6B3"/>
<feature type="transmembrane region" description="Helical" evidence="4">
    <location>
        <begin position="283"/>
        <end position="305"/>
    </location>
</feature>
<dbReference type="OrthoDB" id="6509908at2759"/>
<comment type="similarity">
    <text evidence="2">Belongs to the major facilitator superfamily. Monocarboxylate porter (TC 2.A.1.13) family.</text>
</comment>
<dbReference type="PANTHER" id="PTHR11360:SF177">
    <property type="entry name" value="RIBOFLAVIN TRANSPORTER MCH5"/>
    <property type="match status" value="1"/>
</dbReference>
<evidence type="ECO:0000256" key="2">
    <source>
        <dbReference type="ARBA" id="ARBA00006727"/>
    </source>
</evidence>
<feature type="transmembrane region" description="Helical" evidence="4">
    <location>
        <begin position="348"/>
        <end position="367"/>
    </location>
</feature>
<dbReference type="STRING" id="559304.G8Y6B3"/>
<dbReference type="HOGENOM" id="CLU_001265_1_0_1"/>
<feature type="transmembrane region" description="Helical" evidence="4">
    <location>
        <begin position="188"/>
        <end position="206"/>
    </location>
</feature>
<feature type="transmembrane region" description="Helical" evidence="4">
    <location>
        <begin position="126"/>
        <end position="145"/>
    </location>
</feature>
<dbReference type="EMBL" id="FO082048">
    <property type="protein sequence ID" value="CCE84143.1"/>
    <property type="molecule type" value="Genomic_DNA"/>
</dbReference>
<dbReference type="SUPFAM" id="SSF103473">
    <property type="entry name" value="MFS general substrate transporter"/>
    <property type="match status" value="1"/>
</dbReference>
<comment type="subcellular location">
    <subcellularLocation>
        <location evidence="1">Membrane</location>
        <topology evidence="1">Multi-pass membrane protein</topology>
    </subcellularLocation>
</comment>
<gene>
    <name evidence="7" type="primary">Piso0_003684</name>
    <name evidence="6" type="ORF">GNLVRS01_PISO0K00296g</name>
    <name evidence="7" type="ORF">GNLVRS01_PISO0L00297g</name>
</gene>
<dbReference type="InterPro" id="IPR050327">
    <property type="entry name" value="Proton-linked_MCT"/>
</dbReference>
<evidence type="ECO:0000313" key="7">
    <source>
        <dbReference type="EMBL" id="CCE84143.1"/>
    </source>
</evidence>
<dbReference type="PROSITE" id="PS50850">
    <property type="entry name" value="MFS"/>
    <property type="match status" value="1"/>
</dbReference>